<comment type="caution">
    <text evidence="3">The sequence shown here is derived from an EMBL/GenBank/DDBJ whole genome shotgun (WGS) entry which is preliminary data.</text>
</comment>
<evidence type="ECO:0000256" key="2">
    <source>
        <dbReference type="SAM" id="SignalP"/>
    </source>
</evidence>
<reference evidence="3 4" key="1">
    <citation type="journal article" date="2024" name="Int. J. Mol. Sci.">
        <title>Exploration of Alicyclobacillus spp. Genome in Search of Antibiotic Resistance.</title>
        <authorList>
            <person name="Bucka-Kolendo J."/>
            <person name="Kiousi D.E."/>
            <person name="Dekowska A."/>
            <person name="Mikolajczuk-Szczyrba A."/>
            <person name="Karadedos D.M."/>
            <person name="Michael P."/>
            <person name="Galanis A."/>
            <person name="Sokolowska B."/>
        </authorList>
    </citation>
    <scope>NUCLEOTIDE SEQUENCE [LARGE SCALE GENOMIC DNA]</scope>
    <source>
        <strain evidence="3 4">KKP 3000</strain>
    </source>
</reference>
<evidence type="ECO:0000313" key="3">
    <source>
        <dbReference type="EMBL" id="MFB5191001.1"/>
    </source>
</evidence>
<dbReference type="Proteomes" id="UP001579974">
    <property type="component" value="Unassembled WGS sequence"/>
</dbReference>
<feature type="chain" id="PRO_5045060946" description="Lipoprotein" evidence="2">
    <location>
        <begin position="24"/>
        <end position="55"/>
    </location>
</feature>
<accession>A0ABV5AFF6</accession>
<keyword evidence="2" id="KW-0732">Signal</keyword>
<feature type="region of interest" description="Disordered" evidence="1">
    <location>
        <begin position="29"/>
        <end position="55"/>
    </location>
</feature>
<evidence type="ECO:0008006" key="5">
    <source>
        <dbReference type="Google" id="ProtNLM"/>
    </source>
</evidence>
<sequence length="55" mass="5627">MFKLLSAACALATLLTACAPVYAATQSSTQQATTNATSQADSSPSFGFLPEPDDD</sequence>
<feature type="signal peptide" evidence="2">
    <location>
        <begin position="1"/>
        <end position="23"/>
    </location>
</feature>
<evidence type="ECO:0000256" key="1">
    <source>
        <dbReference type="SAM" id="MobiDB-lite"/>
    </source>
</evidence>
<protein>
    <recommendedName>
        <fullName evidence="5">Lipoprotein</fullName>
    </recommendedName>
</protein>
<keyword evidence="4" id="KW-1185">Reference proteome</keyword>
<dbReference type="EMBL" id="JBDXSU010000008">
    <property type="protein sequence ID" value="MFB5191001.1"/>
    <property type="molecule type" value="Genomic_DNA"/>
</dbReference>
<organism evidence="3 4">
    <name type="scientific">Alicyclobacillus fastidiosus</name>
    <dbReference type="NCBI Taxonomy" id="392011"/>
    <lineage>
        <taxon>Bacteria</taxon>
        <taxon>Bacillati</taxon>
        <taxon>Bacillota</taxon>
        <taxon>Bacilli</taxon>
        <taxon>Bacillales</taxon>
        <taxon>Alicyclobacillaceae</taxon>
        <taxon>Alicyclobacillus</taxon>
    </lineage>
</organism>
<dbReference type="RefSeq" id="WP_275474579.1">
    <property type="nucleotide sequence ID" value="NZ_CP162940.1"/>
</dbReference>
<feature type="compositionally biased region" description="Low complexity" evidence="1">
    <location>
        <begin position="29"/>
        <end position="43"/>
    </location>
</feature>
<gene>
    <name evidence="3" type="ORF">KKP3000_004497</name>
</gene>
<name>A0ABV5AFF6_9BACL</name>
<proteinExistence type="predicted"/>
<evidence type="ECO:0000313" key="4">
    <source>
        <dbReference type="Proteomes" id="UP001579974"/>
    </source>
</evidence>
<dbReference type="PROSITE" id="PS51257">
    <property type="entry name" value="PROKAR_LIPOPROTEIN"/>
    <property type="match status" value="1"/>
</dbReference>